<comment type="subcellular location">
    <subcellularLocation>
        <location evidence="1">Membrane</location>
    </subcellularLocation>
</comment>
<evidence type="ECO:0000256" key="3">
    <source>
        <dbReference type="ARBA" id="ARBA00022989"/>
    </source>
</evidence>
<accession>A0A1S2NAL4</accession>
<dbReference type="Pfam" id="PF05101">
    <property type="entry name" value="VirB3"/>
    <property type="match status" value="1"/>
</dbReference>
<evidence type="ECO:0000256" key="2">
    <source>
        <dbReference type="ARBA" id="ARBA00022692"/>
    </source>
</evidence>
<dbReference type="RefSeq" id="WP_071362198.1">
    <property type="nucleotide sequence ID" value="NZ_JRYB01000001.1"/>
</dbReference>
<evidence type="ECO:0000313" key="6">
    <source>
        <dbReference type="Proteomes" id="UP000180246"/>
    </source>
</evidence>
<dbReference type="InterPro" id="IPR007792">
    <property type="entry name" value="T4SS_VirB3/TrbD/AvhB"/>
</dbReference>
<name>A0A1S2NAL4_9BURK</name>
<protein>
    <submittedName>
        <fullName evidence="5">Type IV secretory pathway, VirB3-like family protein</fullName>
    </submittedName>
</protein>
<evidence type="ECO:0000256" key="4">
    <source>
        <dbReference type="ARBA" id="ARBA00023136"/>
    </source>
</evidence>
<evidence type="ECO:0000256" key="1">
    <source>
        <dbReference type="ARBA" id="ARBA00004370"/>
    </source>
</evidence>
<proteinExistence type="predicted"/>
<reference evidence="5 6" key="1">
    <citation type="submission" date="2014-10" db="EMBL/GenBank/DDBJ databases">
        <authorList>
            <person name="Seo M.-J."/>
            <person name="Seok Y.J."/>
            <person name="Cha I.-T."/>
        </authorList>
    </citation>
    <scope>NUCLEOTIDE SEQUENCE [LARGE SCALE GENOMIC DNA]</scope>
    <source>
        <strain evidence="5 6">NEU</strain>
    </source>
</reference>
<dbReference type="AlphaFoldDB" id="A0A1S2NAL4"/>
<keyword evidence="4" id="KW-0472">Membrane</keyword>
<evidence type="ECO:0000313" key="5">
    <source>
        <dbReference type="EMBL" id="OIJ42039.1"/>
    </source>
</evidence>
<dbReference type="EMBL" id="JRYB01000001">
    <property type="protein sequence ID" value="OIJ42039.1"/>
    <property type="molecule type" value="Genomic_DNA"/>
</dbReference>
<sequence>MDVEDGVNVDTLAVGLTRPSTILGVPYGAVMLNLLVSVETLSVTENLIWLLMCIPVHGIFYLVTLKDPRTFELIGLWARTTFGTLISSRWYWAASSYSPLTFRDRPGFFKRWRLQRRQQQGERS</sequence>
<keyword evidence="3" id="KW-1133">Transmembrane helix</keyword>
<dbReference type="GO" id="GO:0016020">
    <property type="term" value="C:membrane"/>
    <property type="evidence" value="ECO:0007669"/>
    <property type="project" value="UniProtKB-SubCell"/>
</dbReference>
<gene>
    <name evidence="5" type="ORF">LO55_3216</name>
</gene>
<dbReference type="Proteomes" id="UP000180246">
    <property type="component" value="Unassembled WGS sequence"/>
</dbReference>
<keyword evidence="2" id="KW-0812">Transmembrane</keyword>
<organism evidence="5 6">
    <name type="scientific">Massilia timonae</name>
    <dbReference type="NCBI Taxonomy" id="47229"/>
    <lineage>
        <taxon>Bacteria</taxon>
        <taxon>Pseudomonadati</taxon>
        <taxon>Pseudomonadota</taxon>
        <taxon>Betaproteobacteria</taxon>
        <taxon>Burkholderiales</taxon>
        <taxon>Oxalobacteraceae</taxon>
        <taxon>Telluria group</taxon>
        <taxon>Massilia</taxon>
    </lineage>
</organism>
<comment type="caution">
    <text evidence="5">The sequence shown here is derived from an EMBL/GenBank/DDBJ whole genome shotgun (WGS) entry which is preliminary data.</text>
</comment>